<feature type="compositionally biased region" description="Polar residues" evidence="1">
    <location>
        <begin position="475"/>
        <end position="487"/>
    </location>
</feature>
<feature type="compositionally biased region" description="Low complexity" evidence="1">
    <location>
        <begin position="501"/>
        <end position="520"/>
    </location>
</feature>
<evidence type="ECO:0000313" key="3">
    <source>
        <dbReference type="Proteomes" id="UP000077521"/>
    </source>
</evidence>
<dbReference type="Proteomes" id="UP000077521">
    <property type="component" value="Unassembled WGS sequence"/>
</dbReference>
<name>A0A177TG38_9BASI</name>
<dbReference type="EMBL" id="LWDF02000443">
    <property type="protein sequence ID" value="KAE8248568.1"/>
    <property type="molecule type" value="Genomic_DNA"/>
</dbReference>
<comment type="caution">
    <text evidence="2">The sequence shown here is derived from an EMBL/GenBank/DDBJ whole genome shotgun (WGS) entry which is preliminary data.</text>
</comment>
<feature type="compositionally biased region" description="Low complexity" evidence="1">
    <location>
        <begin position="421"/>
        <end position="444"/>
    </location>
</feature>
<evidence type="ECO:0000256" key="1">
    <source>
        <dbReference type="SAM" id="MobiDB-lite"/>
    </source>
</evidence>
<accession>A0A177TG38</accession>
<sequence>MVIGVHFHTFSYPRHHGVHDDTAPWHVNTRDGLLVHRDYWSFYQGSDAVRIPVFGDIVNTLTIYRTPTLRSVSLDIRALEPISRSSLRLWKTLHAPRWVQTSMILTRIATSSFGIEELNLRVSPQQDLLDIVSDIVNRNKRLRIVRIDVDSTVVSNRNIRPTIRLDRMFGCYKARVPLERFILRAPGCNIKTFATSKQQQANFFEHLRCIREFVMACHVFNALLPTMIWTYHLLRHMPKLEFGDVAVYVPDSHTTSMSDVDLPLLHMHSLEKLSIQIPEVDTHFLRSINALCLFKLRIKSSVPVELWPACVDNHFPNLFIANVMCPGPSAPRIRALGVPERSFYQNLGNMHNHVRPHNQPFLAYIKPYGRRRQEQPPAPTMNTQPYPLPEASDMGWDEEDSEATVTTGSDYSDSEEDDAADSPAPDVSQSSDDSTLTELTDTEQGTSSGPEMDWDEDVDDNEGDDDEEDLDYIPTSPTSELLNTSQIEPAMSAPEEVGTEPALASGSSSTLTSLASEAAPTSPPSKRARLSLT</sequence>
<gene>
    <name evidence="2" type="ORF">A4X13_0g5556</name>
</gene>
<reference evidence="2" key="2">
    <citation type="journal article" date="2019" name="IMA Fungus">
        <title>Genome sequencing and comparison of five Tilletia species to identify candidate genes for the detection of regulated species infecting wheat.</title>
        <authorList>
            <person name="Nguyen H.D.T."/>
            <person name="Sultana T."/>
            <person name="Kesanakurti P."/>
            <person name="Hambleton S."/>
        </authorList>
    </citation>
    <scope>NUCLEOTIDE SEQUENCE</scope>
    <source>
        <strain evidence="2">DAOMC 236416</strain>
    </source>
</reference>
<keyword evidence="3" id="KW-1185">Reference proteome</keyword>
<reference evidence="2" key="1">
    <citation type="submission" date="2016-04" db="EMBL/GenBank/DDBJ databases">
        <authorList>
            <person name="Nguyen H.D."/>
            <person name="Samba Siva P."/>
            <person name="Cullis J."/>
            <person name="Levesque C.A."/>
            <person name="Hambleton S."/>
        </authorList>
    </citation>
    <scope>NUCLEOTIDE SEQUENCE</scope>
    <source>
        <strain evidence="2">DAOMC 236416</strain>
    </source>
</reference>
<feature type="compositionally biased region" description="Acidic residues" evidence="1">
    <location>
        <begin position="452"/>
        <end position="471"/>
    </location>
</feature>
<organism evidence="2 3">
    <name type="scientific">Tilletia indica</name>
    <dbReference type="NCBI Taxonomy" id="43049"/>
    <lineage>
        <taxon>Eukaryota</taxon>
        <taxon>Fungi</taxon>
        <taxon>Dikarya</taxon>
        <taxon>Basidiomycota</taxon>
        <taxon>Ustilaginomycotina</taxon>
        <taxon>Exobasidiomycetes</taxon>
        <taxon>Tilletiales</taxon>
        <taxon>Tilletiaceae</taxon>
        <taxon>Tilletia</taxon>
    </lineage>
</organism>
<evidence type="ECO:0000313" key="2">
    <source>
        <dbReference type="EMBL" id="KAE8248568.1"/>
    </source>
</evidence>
<protein>
    <submittedName>
        <fullName evidence="2">Uncharacterized protein</fullName>
    </submittedName>
</protein>
<feature type="region of interest" description="Disordered" evidence="1">
    <location>
        <begin position="370"/>
        <end position="533"/>
    </location>
</feature>
<dbReference type="AlphaFoldDB" id="A0A177TG38"/>
<proteinExistence type="predicted"/>